<keyword evidence="1" id="KW-0472">Membrane</keyword>
<keyword evidence="1" id="KW-0812">Transmembrane</keyword>
<feature type="transmembrane region" description="Helical" evidence="1">
    <location>
        <begin position="150"/>
        <end position="167"/>
    </location>
</feature>
<protein>
    <submittedName>
        <fullName evidence="2">Uncharacterized protein</fullName>
    </submittedName>
</protein>
<dbReference type="Pfam" id="PF19540">
    <property type="entry name" value="DUF6064"/>
    <property type="match status" value="1"/>
</dbReference>
<keyword evidence="1" id="KW-1133">Transmembrane helix</keyword>
<dbReference type="InterPro" id="IPR045708">
    <property type="entry name" value="DUF6064"/>
</dbReference>
<name>A0A1I6JP01_9GAMM</name>
<evidence type="ECO:0000313" key="2">
    <source>
        <dbReference type="EMBL" id="SFR80689.1"/>
    </source>
</evidence>
<sequence>METLFSYRPGDLLLFSPRVYWQLVAGNNDAFWPLPLLAPLMALVLLWALYRQAPAFIRTSLALTAVAWAFVCLSFLWLEYRTINPWVTWTIAPFLFQGGALLLTAARPPQPPAQPHRKGLSLMLVAWGGLIHPLGVLVDQRNWAAADTWLLYPEPLAVATLGLVLGLTRGWRCALLLPIPMVWCVIGGATLLGLESPFGWGVLLAPLVAITALLPLTR</sequence>
<organism evidence="2 3">
    <name type="scientific">Marinobacter daqiaonensis</name>
    <dbReference type="NCBI Taxonomy" id="650891"/>
    <lineage>
        <taxon>Bacteria</taxon>
        <taxon>Pseudomonadati</taxon>
        <taxon>Pseudomonadota</taxon>
        <taxon>Gammaproteobacteria</taxon>
        <taxon>Pseudomonadales</taxon>
        <taxon>Marinobacteraceae</taxon>
        <taxon>Marinobacter</taxon>
    </lineage>
</organism>
<feature type="transmembrane region" description="Helical" evidence="1">
    <location>
        <begin position="174"/>
        <end position="192"/>
    </location>
</feature>
<dbReference type="OrthoDB" id="581693at2"/>
<dbReference type="AlphaFoldDB" id="A0A1I6JP01"/>
<proteinExistence type="predicted"/>
<feature type="transmembrane region" description="Helical" evidence="1">
    <location>
        <begin position="86"/>
        <end position="107"/>
    </location>
</feature>
<dbReference type="EMBL" id="FOYW01000003">
    <property type="protein sequence ID" value="SFR80689.1"/>
    <property type="molecule type" value="Genomic_DNA"/>
</dbReference>
<feature type="transmembrane region" description="Helical" evidence="1">
    <location>
        <begin position="119"/>
        <end position="138"/>
    </location>
</feature>
<feature type="transmembrane region" description="Helical" evidence="1">
    <location>
        <begin position="30"/>
        <end position="49"/>
    </location>
</feature>
<evidence type="ECO:0000256" key="1">
    <source>
        <dbReference type="SAM" id="Phobius"/>
    </source>
</evidence>
<gene>
    <name evidence="2" type="ORF">SAMN05216203_3104</name>
</gene>
<accession>A0A1I6JP01</accession>
<evidence type="ECO:0000313" key="3">
    <source>
        <dbReference type="Proteomes" id="UP000198644"/>
    </source>
</evidence>
<reference evidence="3" key="1">
    <citation type="submission" date="2016-10" db="EMBL/GenBank/DDBJ databases">
        <authorList>
            <person name="Varghese N."/>
            <person name="Submissions S."/>
        </authorList>
    </citation>
    <scope>NUCLEOTIDE SEQUENCE [LARGE SCALE GENOMIC DNA]</scope>
    <source>
        <strain evidence="3">CGMCC 1.9167</strain>
    </source>
</reference>
<dbReference type="RefSeq" id="WP_092015214.1">
    <property type="nucleotide sequence ID" value="NZ_FOYW01000003.1"/>
</dbReference>
<feature type="transmembrane region" description="Helical" evidence="1">
    <location>
        <begin position="198"/>
        <end position="216"/>
    </location>
</feature>
<dbReference type="Proteomes" id="UP000198644">
    <property type="component" value="Unassembled WGS sequence"/>
</dbReference>
<keyword evidence="3" id="KW-1185">Reference proteome</keyword>
<dbReference type="STRING" id="650891.SAMN05216203_3104"/>
<feature type="transmembrane region" description="Helical" evidence="1">
    <location>
        <begin position="61"/>
        <end position="80"/>
    </location>
</feature>